<organism evidence="2 3">
    <name type="scientific">Phialemonium atrogriseum</name>
    <dbReference type="NCBI Taxonomy" id="1093897"/>
    <lineage>
        <taxon>Eukaryota</taxon>
        <taxon>Fungi</taxon>
        <taxon>Dikarya</taxon>
        <taxon>Ascomycota</taxon>
        <taxon>Pezizomycotina</taxon>
        <taxon>Sordariomycetes</taxon>
        <taxon>Sordariomycetidae</taxon>
        <taxon>Cephalothecales</taxon>
        <taxon>Cephalothecaceae</taxon>
        <taxon>Phialemonium</taxon>
    </lineage>
</organism>
<dbReference type="GeneID" id="85305638"/>
<protein>
    <submittedName>
        <fullName evidence="2">Uncharacterized protein</fullName>
    </submittedName>
</protein>
<keyword evidence="3" id="KW-1185">Reference proteome</keyword>
<feature type="region of interest" description="Disordered" evidence="1">
    <location>
        <begin position="169"/>
        <end position="192"/>
    </location>
</feature>
<accession>A0AAJ0FL39</accession>
<evidence type="ECO:0000256" key="1">
    <source>
        <dbReference type="SAM" id="MobiDB-lite"/>
    </source>
</evidence>
<evidence type="ECO:0000313" key="2">
    <source>
        <dbReference type="EMBL" id="KAK1764715.1"/>
    </source>
</evidence>
<comment type="caution">
    <text evidence="2">The sequence shown here is derived from an EMBL/GenBank/DDBJ whole genome shotgun (WGS) entry which is preliminary data.</text>
</comment>
<dbReference type="RefSeq" id="XP_060280928.1">
    <property type="nucleotide sequence ID" value="XM_060422451.1"/>
</dbReference>
<dbReference type="Proteomes" id="UP001244011">
    <property type="component" value="Unassembled WGS sequence"/>
</dbReference>
<proteinExistence type="predicted"/>
<sequence length="232" mass="25634">MGTTRFVHDQPGIRRGWDPKVCLTHSPIERSMPYLYLMTVVVNRQAWSTFHCAESRSQPPTSFLSIVDHVLEVHLRHTKAEIVGDGLVILGDLCWTSTLSEMSSIARYLADPQRHEWLAVSIAMADGIKAPANNAPAFTRSPTPSASTRRGLQYTGDNGNHKLSFVDPGVCGPREMKPGMQRPSQHEEQPRNTIAQSLQVNVETTSGSATSLGIVECLDKPKPTLFRPPSQH</sequence>
<gene>
    <name evidence="2" type="ORF">QBC33DRAFT_181798</name>
</gene>
<dbReference type="EMBL" id="MU839018">
    <property type="protein sequence ID" value="KAK1764715.1"/>
    <property type="molecule type" value="Genomic_DNA"/>
</dbReference>
<dbReference type="AlphaFoldDB" id="A0AAJ0FL39"/>
<evidence type="ECO:0000313" key="3">
    <source>
        <dbReference type="Proteomes" id="UP001244011"/>
    </source>
</evidence>
<reference evidence="2" key="1">
    <citation type="submission" date="2023-06" db="EMBL/GenBank/DDBJ databases">
        <title>Genome-scale phylogeny and comparative genomics of the fungal order Sordariales.</title>
        <authorList>
            <consortium name="Lawrence Berkeley National Laboratory"/>
            <person name="Hensen N."/>
            <person name="Bonometti L."/>
            <person name="Westerberg I."/>
            <person name="Brannstrom I.O."/>
            <person name="Guillou S."/>
            <person name="Cros-Aarteil S."/>
            <person name="Calhoun S."/>
            <person name="Haridas S."/>
            <person name="Kuo A."/>
            <person name="Mondo S."/>
            <person name="Pangilinan J."/>
            <person name="Riley R."/>
            <person name="Labutti K."/>
            <person name="Andreopoulos B."/>
            <person name="Lipzen A."/>
            <person name="Chen C."/>
            <person name="Yanf M."/>
            <person name="Daum C."/>
            <person name="Ng V."/>
            <person name="Clum A."/>
            <person name="Steindorff A."/>
            <person name="Ohm R."/>
            <person name="Martin F."/>
            <person name="Silar P."/>
            <person name="Natvig D."/>
            <person name="Lalanne C."/>
            <person name="Gautier V."/>
            <person name="Ament-Velasquez S.L."/>
            <person name="Kruys A."/>
            <person name="Hutchinson M.I."/>
            <person name="Powell A.J."/>
            <person name="Barry K."/>
            <person name="Miller A.N."/>
            <person name="Grigoriev I.V."/>
            <person name="Debuchy R."/>
            <person name="Gladieux P."/>
            <person name="Thoren M.H."/>
            <person name="Johannesson H."/>
        </authorList>
    </citation>
    <scope>NUCLEOTIDE SEQUENCE</scope>
    <source>
        <strain evidence="2">8032-3</strain>
    </source>
</reference>
<name>A0AAJ0FL39_9PEZI</name>